<keyword evidence="3" id="KW-1185">Reference proteome</keyword>
<accession>A0ABQ2FU08</accession>
<sequence length="120" mass="13107">MGDTQSGIGKGPAWTNEHDTHDVVLTGEYLTSLPIGSVISVLMTASSGTGHRIPIAFAKRGDDVWDVHARSWVNSKRLIGGRATARKRRSPREPAPVPETTQRRVSFAEAAARMTKRNDE</sequence>
<feature type="region of interest" description="Disordered" evidence="1">
    <location>
        <begin position="80"/>
        <end position="120"/>
    </location>
</feature>
<name>A0ABQ2FU08_9ACTN</name>
<dbReference type="RefSeq" id="WP_249522471.1">
    <property type="nucleotide sequence ID" value="NZ_LSYR01000017.1"/>
</dbReference>
<organism evidence="2 3">
    <name type="scientific">Modestobacter marinus</name>
    <dbReference type="NCBI Taxonomy" id="477641"/>
    <lineage>
        <taxon>Bacteria</taxon>
        <taxon>Bacillati</taxon>
        <taxon>Actinomycetota</taxon>
        <taxon>Actinomycetes</taxon>
        <taxon>Geodermatophilales</taxon>
        <taxon>Geodermatophilaceae</taxon>
        <taxon>Modestobacter</taxon>
    </lineage>
</organism>
<protein>
    <submittedName>
        <fullName evidence="2">Uncharacterized protein</fullName>
    </submittedName>
</protein>
<dbReference type="Proteomes" id="UP000648663">
    <property type="component" value="Unassembled WGS sequence"/>
</dbReference>
<evidence type="ECO:0000313" key="3">
    <source>
        <dbReference type="Proteomes" id="UP000648663"/>
    </source>
</evidence>
<dbReference type="EMBL" id="BMMI01000001">
    <property type="protein sequence ID" value="GGL54257.1"/>
    <property type="molecule type" value="Genomic_DNA"/>
</dbReference>
<evidence type="ECO:0000256" key="1">
    <source>
        <dbReference type="SAM" id="MobiDB-lite"/>
    </source>
</evidence>
<gene>
    <name evidence="2" type="ORF">GCM10011589_07880</name>
</gene>
<evidence type="ECO:0000313" key="2">
    <source>
        <dbReference type="EMBL" id="GGL54257.1"/>
    </source>
</evidence>
<reference evidence="3" key="1">
    <citation type="journal article" date="2019" name="Int. J. Syst. Evol. Microbiol.">
        <title>The Global Catalogue of Microorganisms (GCM) 10K type strain sequencing project: providing services to taxonomists for standard genome sequencing and annotation.</title>
        <authorList>
            <consortium name="The Broad Institute Genomics Platform"/>
            <consortium name="The Broad Institute Genome Sequencing Center for Infectious Disease"/>
            <person name="Wu L."/>
            <person name="Ma J."/>
        </authorList>
    </citation>
    <scope>NUCLEOTIDE SEQUENCE [LARGE SCALE GENOMIC DNA]</scope>
    <source>
        <strain evidence="3">CGMCC 4.5581</strain>
    </source>
</reference>
<proteinExistence type="predicted"/>
<comment type="caution">
    <text evidence="2">The sequence shown here is derived from an EMBL/GenBank/DDBJ whole genome shotgun (WGS) entry which is preliminary data.</text>
</comment>